<reference evidence="4 5" key="1">
    <citation type="submission" date="2020-04" db="EMBL/GenBank/DDBJ databases">
        <title>Marinobacter oceani sp. nov., isolated from marine solar saltern.</title>
        <authorList>
            <person name="Chen X.-Y."/>
        </authorList>
    </citation>
    <scope>NUCLEOTIDE SEQUENCE [LARGE SCALE GENOMIC DNA]</scope>
    <source>
        <strain evidence="4 5">W62</strain>
    </source>
</reference>
<dbReference type="Pfam" id="PF00534">
    <property type="entry name" value="Glycos_transf_1"/>
    <property type="match status" value="1"/>
</dbReference>
<keyword evidence="1" id="KW-0812">Transmembrane</keyword>
<evidence type="ECO:0000259" key="2">
    <source>
        <dbReference type="Pfam" id="PF00534"/>
    </source>
</evidence>
<keyword evidence="1" id="KW-1133">Transmembrane helix</keyword>
<comment type="caution">
    <text evidence="4">The sequence shown here is derived from an EMBL/GenBank/DDBJ whole genome shotgun (WGS) entry which is preliminary data.</text>
</comment>
<keyword evidence="1" id="KW-0472">Membrane</keyword>
<dbReference type="PANTHER" id="PTHR12526">
    <property type="entry name" value="GLYCOSYLTRANSFERASE"/>
    <property type="match status" value="1"/>
</dbReference>
<dbReference type="RefSeq" id="WP_135956337.1">
    <property type="nucleotide sequence ID" value="NZ_JABCKY010000009.1"/>
</dbReference>
<dbReference type="CDD" id="cd03808">
    <property type="entry name" value="GT4_CapM-like"/>
    <property type="match status" value="1"/>
</dbReference>
<evidence type="ECO:0000313" key="4">
    <source>
        <dbReference type="EMBL" id="NMT65231.1"/>
    </source>
</evidence>
<evidence type="ECO:0000256" key="1">
    <source>
        <dbReference type="SAM" id="Phobius"/>
    </source>
</evidence>
<dbReference type="Pfam" id="PF13477">
    <property type="entry name" value="Glyco_trans_4_2"/>
    <property type="match status" value="1"/>
</dbReference>
<dbReference type="GO" id="GO:1901135">
    <property type="term" value="P:carbohydrate derivative metabolic process"/>
    <property type="evidence" value="ECO:0007669"/>
    <property type="project" value="UniProtKB-ARBA"/>
</dbReference>
<evidence type="ECO:0000259" key="3">
    <source>
        <dbReference type="Pfam" id="PF13477"/>
    </source>
</evidence>
<proteinExistence type="predicted"/>
<keyword evidence="5" id="KW-1185">Reference proteome</keyword>
<gene>
    <name evidence="4" type="ORF">HIU99_16735</name>
</gene>
<dbReference type="OrthoDB" id="9775208at2"/>
<dbReference type="PANTHER" id="PTHR12526:SF638">
    <property type="entry name" value="SPORE COAT PROTEIN SA"/>
    <property type="match status" value="1"/>
</dbReference>
<feature type="domain" description="Glycosyl transferase family 1" evidence="2">
    <location>
        <begin position="189"/>
        <end position="349"/>
    </location>
</feature>
<sequence>MTKKLLIVVNQPAFFISHRLAVAEGARDAGYEVHIATQPGPGVEHIRSLGFRHTEIPLVRSGRGILSEIRLMLVLWRLFWKLKPDVLHLVTIKPVLYGGIAARLAPVGGVVAAISGLGFIFVSTGFTASVARKLVGLLYRLALGKKNLRVIFQNRSDRDLFLRLKAVAPSKVEIIRGSGVDLCCYSREPESETGPVVCQASRLLWDKGVGEFVEAARILKARGVDVHFQLIGDVDTDNPATVSPDEVQAWQKEGVIEILGHRRDIAHLFSHAHVVVLPSYREGLPKVLVEAAACGRAVVTTNVPGCRDAIEPGVSGLLVPLRDAVSLADAIQKLVMDPELRARMGRAGRDLAERAFGIEAIVDQHLAIYRKLEPSS</sequence>
<accession>A0A7Y0WTU9</accession>
<name>A0A7Y0WTU9_9GAMM</name>
<organism evidence="4 5">
    <name type="scientific">Marinobacter orientalis</name>
    <dbReference type="NCBI Taxonomy" id="1928859"/>
    <lineage>
        <taxon>Bacteria</taxon>
        <taxon>Pseudomonadati</taxon>
        <taxon>Pseudomonadota</taxon>
        <taxon>Gammaproteobacteria</taxon>
        <taxon>Pseudomonadales</taxon>
        <taxon>Marinobacteraceae</taxon>
        <taxon>Marinobacter</taxon>
    </lineage>
</organism>
<dbReference type="InterPro" id="IPR001296">
    <property type="entry name" value="Glyco_trans_1"/>
</dbReference>
<dbReference type="Gene3D" id="3.40.50.2000">
    <property type="entry name" value="Glycogen Phosphorylase B"/>
    <property type="match status" value="2"/>
</dbReference>
<feature type="domain" description="Glycosyltransferase subfamily 4-like N-terminal" evidence="3">
    <location>
        <begin position="4"/>
        <end position="139"/>
    </location>
</feature>
<dbReference type="SUPFAM" id="SSF53756">
    <property type="entry name" value="UDP-Glycosyltransferase/glycogen phosphorylase"/>
    <property type="match status" value="1"/>
</dbReference>
<evidence type="ECO:0000313" key="5">
    <source>
        <dbReference type="Proteomes" id="UP000567186"/>
    </source>
</evidence>
<protein>
    <submittedName>
        <fullName evidence="4">Glycosyltransferase family 4 protein</fullName>
    </submittedName>
</protein>
<keyword evidence="4" id="KW-0808">Transferase</keyword>
<feature type="transmembrane region" description="Helical" evidence="1">
    <location>
        <begin position="110"/>
        <end position="131"/>
    </location>
</feature>
<dbReference type="GO" id="GO:0016757">
    <property type="term" value="F:glycosyltransferase activity"/>
    <property type="evidence" value="ECO:0007669"/>
    <property type="project" value="InterPro"/>
</dbReference>
<dbReference type="EMBL" id="JABCKY010000009">
    <property type="protein sequence ID" value="NMT65231.1"/>
    <property type="molecule type" value="Genomic_DNA"/>
</dbReference>
<dbReference type="InterPro" id="IPR028098">
    <property type="entry name" value="Glyco_trans_4-like_N"/>
</dbReference>
<dbReference type="AlphaFoldDB" id="A0A7Y0WTU9"/>
<dbReference type="Proteomes" id="UP000567186">
    <property type="component" value="Unassembled WGS sequence"/>
</dbReference>